<evidence type="ECO:0000313" key="3">
    <source>
        <dbReference type="WBParaSite" id="MBELARI_LOCUS13205.1"/>
    </source>
</evidence>
<accession>A0AAF3J343</accession>
<keyword evidence="2" id="KW-1185">Reference proteome</keyword>
<name>A0AAF3J343_9BILA</name>
<feature type="signal peptide" evidence="1">
    <location>
        <begin position="1"/>
        <end position="16"/>
    </location>
</feature>
<dbReference type="Proteomes" id="UP000887575">
    <property type="component" value="Unassembled WGS sequence"/>
</dbReference>
<evidence type="ECO:0000256" key="1">
    <source>
        <dbReference type="SAM" id="SignalP"/>
    </source>
</evidence>
<protein>
    <submittedName>
        <fullName evidence="3">Uncharacterized protein</fullName>
    </submittedName>
</protein>
<reference evidence="3" key="1">
    <citation type="submission" date="2024-02" db="UniProtKB">
        <authorList>
            <consortium name="WormBaseParasite"/>
        </authorList>
    </citation>
    <scope>IDENTIFICATION</scope>
</reference>
<keyword evidence="1" id="KW-0732">Signal</keyword>
<dbReference type="AlphaFoldDB" id="A0AAF3J343"/>
<dbReference type="WBParaSite" id="MBELARI_LOCUS13205.1">
    <property type="protein sequence ID" value="MBELARI_LOCUS13205.1"/>
    <property type="gene ID" value="MBELARI_LOCUS13205"/>
</dbReference>
<sequence length="134" mass="14746">MRLYFLVLLFFLLLEAKKQTPAPAGTPLVQCLECRARDGKCTRICEGFYCYKQEYTSSVLARGVIKVKRGCMNATDEGVAIGECQTTRSNLPGSDAQKAETLCICNSHKCNGSSKIPSLHSLLVGAFVIFFAKR</sequence>
<feature type="chain" id="PRO_5042141042" evidence="1">
    <location>
        <begin position="17"/>
        <end position="134"/>
    </location>
</feature>
<organism evidence="2 3">
    <name type="scientific">Mesorhabditis belari</name>
    <dbReference type="NCBI Taxonomy" id="2138241"/>
    <lineage>
        <taxon>Eukaryota</taxon>
        <taxon>Metazoa</taxon>
        <taxon>Ecdysozoa</taxon>
        <taxon>Nematoda</taxon>
        <taxon>Chromadorea</taxon>
        <taxon>Rhabditida</taxon>
        <taxon>Rhabditina</taxon>
        <taxon>Rhabditomorpha</taxon>
        <taxon>Rhabditoidea</taxon>
        <taxon>Rhabditidae</taxon>
        <taxon>Mesorhabditinae</taxon>
        <taxon>Mesorhabditis</taxon>
    </lineage>
</organism>
<proteinExistence type="predicted"/>
<evidence type="ECO:0000313" key="2">
    <source>
        <dbReference type="Proteomes" id="UP000887575"/>
    </source>
</evidence>